<dbReference type="SUPFAM" id="SSF57667">
    <property type="entry name" value="beta-beta-alpha zinc fingers"/>
    <property type="match status" value="1"/>
</dbReference>
<evidence type="ECO:0000256" key="4">
    <source>
        <dbReference type="ARBA" id="ARBA00022833"/>
    </source>
</evidence>
<dbReference type="PANTHER" id="PTHR46481">
    <property type="entry name" value="ZINC FINGER BED DOMAIN-CONTAINING PROTEIN 4"/>
    <property type="match status" value="1"/>
</dbReference>
<dbReference type="InterPro" id="IPR036236">
    <property type="entry name" value="Znf_C2H2_sf"/>
</dbReference>
<dbReference type="InterPro" id="IPR012337">
    <property type="entry name" value="RNaseH-like_sf"/>
</dbReference>
<sequence length="536" mass="61487">MQSDTGPSTGGSRLAAVPQGLGGWSPPEIPSIPQLSNAGSSSPILLDSPIFVSNNTTPNPEIHVTDQGTEKTPVENEGIQVNAMEKNVTEGEQDKGDDEFHIPKRSKTSQVWDDFEEIEENGTFYATCVHCRKKLSRGKSKQTSSMLRHRISCSTRKVHLRMVAQQTKLNFQPADEIFSTLPALHTGKFDMEAMREAAAHWVLMHEHPFTILEEEGFNIIMRRGMPEWQKISRGTAKNDCVTVYEVEKKKLKNKLKHVQKVSITTDLWKSKNQKIEYMVITGHWIDSNWKLQKRILNFVHIPPPRRGVEIAAAIFKCVKEWEIDHKIHTISVDNVSNNDVAIRLLKDDFSRSKKLLCGGKLFHVRCCAHILNLVVQDGLSKMVDITNNIRESVEFVNRSEGRALLFAEIAQQLRIPGKKLLYDCRTRWNATFEMLNCAIKFRDVFRRFQDRDPLYDFCPSPDDWDKVEKVCSILEKFWTATHIMFGTDYPTSNLFLQEVAKIKKVLDAQVNNEDDFIRAMVTKMKSKFDKYWTVIC</sequence>
<evidence type="ECO:0000256" key="1">
    <source>
        <dbReference type="ARBA" id="ARBA00004123"/>
    </source>
</evidence>
<gene>
    <name evidence="13" type="primary">LOC140035775</name>
</gene>
<evidence type="ECO:0000256" key="7">
    <source>
        <dbReference type="ARBA" id="ARBA00023163"/>
    </source>
</evidence>
<evidence type="ECO:0000256" key="10">
    <source>
        <dbReference type="SAM" id="MobiDB-lite"/>
    </source>
</evidence>
<accession>A0ABM4WN98</accession>
<dbReference type="PANTHER" id="PTHR46481:SF10">
    <property type="entry name" value="ZINC FINGER BED DOMAIN-CONTAINING PROTEIN 39"/>
    <property type="match status" value="1"/>
</dbReference>
<name>A0ABM4WN98_COFAR</name>
<organism evidence="12 13">
    <name type="scientific">Coffea arabica</name>
    <name type="common">Arabian coffee</name>
    <dbReference type="NCBI Taxonomy" id="13443"/>
    <lineage>
        <taxon>Eukaryota</taxon>
        <taxon>Viridiplantae</taxon>
        <taxon>Streptophyta</taxon>
        <taxon>Embryophyta</taxon>
        <taxon>Tracheophyta</taxon>
        <taxon>Spermatophyta</taxon>
        <taxon>Magnoliopsida</taxon>
        <taxon>eudicotyledons</taxon>
        <taxon>Gunneridae</taxon>
        <taxon>Pentapetalae</taxon>
        <taxon>asterids</taxon>
        <taxon>lamiids</taxon>
        <taxon>Gentianales</taxon>
        <taxon>Rubiaceae</taxon>
        <taxon>Ixoroideae</taxon>
        <taxon>Gardenieae complex</taxon>
        <taxon>Bertiereae - Coffeeae clade</taxon>
        <taxon>Coffeeae</taxon>
        <taxon>Coffea</taxon>
    </lineage>
</organism>
<dbReference type="RefSeq" id="XP_071933248.1">
    <property type="nucleotide sequence ID" value="XM_072077147.1"/>
</dbReference>
<evidence type="ECO:0000259" key="11">
    <source>
        <dbReference type="PROSITE" id="PS50808"/>
    </source>
</evidence>
<protein>
    <submittedName>
        <fullName evidence="13">Zinc finger BED domain-containing protein RICESLEEPER 2-like</fullName>
    </submittedName>
</protein>
<dbReference type="Pfam" id="PF02892">
    <property type="entry name" value="zf-BED"/>
    <property type="match status" value="1"/>
</dbReference>
<keyword evidence="6" id="KW-0238">DNA-binding</keyword>
<feature type="compositionally biased region" description="Polar residues" evidence="10">
    <location>
        <begin position="33"/>
        <end position="43"/>
    </location>
</feature>
<evidence type="ECO:0000313" key="13">
    <source>
        <dbReference type="RefSeq" id="XP_071933248.1"/>
    </source>
</evidence>
<dbReference type="InterPro" id="IPR052035">
    <property type="entry name" value="ZnF_BED_domain_contain"/>
</dbReference>
<reference evidence="13" key="1">
    <citation type="submission" date="2025-08" db="UniProtKB">
        <authorList>
            <consortium name="RefSeq"/>
        </authorList>
    </citation>
    <scope>IDENTIFICATION</scope>
    <source>
        <tissue evidence="13">Leaves</tissue>
    </source>
</reference>
<dbReference type="InterPro" id="IPR003656">
    <property type="entry name" value="Znf_BED"/>
</dbReference>
<evidence type="ECO:0000256" key="8">
    <source>
        <dbReference type="ARBA" id="ARBA00023242"/>
    </source>
</evidence>
<feature type="region of interest" description="Disordered" evidence="10">
    <location>
        <begin position="1"/>
        <end position="78"/>
    </location>
</feature>
<feature type="compositionally biased region" description="Basic and acidic residues" evidence="10">
    <location>
        <begin position="88"/>
        <end position="102"/>
    </location>
</feature>
<dbReference type="SMART" id="SM00614">
    <property type="entry name" value="ZnF_BED"/>
    <property type="match status" value="1"/>
</dbReference>
<keyword evidence="2" id="KW-0479">Metal-binding</keyword>
<keyword evidence="5" id="KW-0805">Transcription regulation</keyword>
<feature type="domain" description="BED-type" evidence="11">
    <location>
        <begin position="106"/>
        <end position="166"/>
    </location>
</feature>
<dbReference type="Proteomes" id="UP001652660">
    <property type="component" value="Chromosome 2c"/>
</dbReference>
<keyword evidence="12" id="KW-1185">Reference proteome</keyword>
<dbReference type="InterPro" id="IPR025525">
    <property type="entry name" value="hAT-like_transposase_RNase-H"/>
</dbReference>
<comment type="subcellular location">
    <subcellularLocation>
        <location evidence="1">Nucleus</location>
    </subcellularLocation>
</comment>
<evidence type="ECO:0000256" key="3">
    <source>
        <dbReference type="ARBA" id="ARBA00022771"/>
    </source>
</evidence>
<keyword evidence="7" id="KW-0804">Transcription</keyword>
<proteinExistence type="predicted"/>
<keyword evidence="3 9" id="KW-0863">Zinc-finger</keyword>
<evidence type="ECO:0000256" key="5">
    <source>
        <dbReference type="ARBA" id="ARBA00023015"/>
    </source>
</evidence>
<dbReference type="PROSITE" id="PS50808">
    <property type="entry name" value="ZF_BED"/>
    <property type="match status" value="1"/>
</dbReference>
<feature type="region of interest" description="Disordered" evidence="10">
    <location>
        <begin position="88"/>
        <end position="107"/>
    </location>
</feature>
<keyword evidence="8" id="KW-0539">Nucleus</keyword>
<keyword evidence="4" id="KW-0862">Zinc</keyword>
<evidence type="ECO:0000256" key="9">
    <source>
        <dbReference type="PROSITE-ProRule" id="PRU00027"/>
    </source>
</evidence>
<evidence type="ECO:0000313" key="12">
    <source>
        <dbReference type="Proteomes" id="UP001652660"/>
    </source>
</evidence>
<feature type="compositionally biased region" description="Polar residues" evidence="10">
    <location>
        <begin position="1"/>
        <end position="11"/>
    </location>
</feature>
<dbReference type="GeneID" id="140035775"/>
<dbReference type="SUPFAM" id="SSF53098">
    <property type="entry name" value="Ribonuclease H-like"/>
    <property type="match status" value="1"/>
</dbReference>
<dbReference type="Pfam" id="PF14372">
    <property type="entry name" value="hAT-like_RNase-H"/>
    <property type="match status" value="1"/>
</dbReference>
<evidence type="ECO:0000256" key="2">
    <source>
        <dbReference type="ARBA" id="ARBA00022723"/>
    </source>
</evidence>
<evidence type="ECO:0000256" key="6">
    <source>
        <dbReference type="ARBA" id="ARBA00023125"/>
    </source>
</evidence>